<proteinExistence type="predicted"/>
<dbReference type="RefSeq" id="WP_132866623.1">
    <property type="nucleotide sequence ID" value="NZ_JTJC03000001.1"/>
</dbReference>
<dbReference type="OrthoDB" id="516070at2"/>
<gene>
    <name evidence="1" type="ORF">QH73_0004375</name>
</gene>
<organism evidence="1 2">
    <name type="scientific">Scytonema millei VB511283</name>
    <dbReference type="NCBI Taxonomy" id="1245923"/>
    <lineage>
        <taxon>Bacteria</taxon>
        <taxon>Bacillati</taxon>
        <taxon>Cyanobacteriota</taxon>
        <taxon>Cyanophyceae</taxon>
        <taxon>Nostocales</taxon>
        <taxon>Scytonemataceae</taxon>
        <taxon>Scytonema</taxon>
    </lineage>
</organism>
<keyword evidence="2" id="KW-1185">Reference proteome</keyword>
<evidence type="ECO:0000313" key="2">
    <source>
        <dbReference type="Proteomes" id="UP000031532"/>
    </source>
</evidence>
<comment type="caution">
    <text evidence="1">The sequence shown here is derived from an EMBL/GenBank/DDBJ whole genome shotgun (WGS) entry which is preliminary data.</text>
</comment>
<reference evidence="1 2" key="1">
    <citation type="journal article" date="2015" name="Genome Announc.">
        <title>Draft Genome Sequence of the Terrestrial Cyanobacterium Scytonema millei VB511283, Isolated from Eastern India.</title>
        <authorList>
            <person name="Sen D."/>
            <person name="Chandrababunaidu M.M."/>
            <person name="Singh D."/>
            <person name="Sanghi N."/>
            <person name="Ghorai A."/>
            <person name="Mishra G.P."/>
            <person name="Madduluri M."/>
            <person name="Adhikary S.P."/>
            <person name="Tripathy S."/>
        </authorList>
    </citation>
    <scope>NUCLEOTIDE SEQUENCE [LARGE SCALE GENOMIC DNA]</scope>
    <source>
        <strain evidence="1 2">VB511283</strain>
    </source>
</reference>
<name>A0A9X5E229_9CYAN</name>
<accession>A0A9X5E229</accession>
<evidence type="ECO:0000313" key="1">
    <source>
        <dbReference type="EMBL" id="NHC33905.1"/>
    </source>
</evidence>
<protein>
    <submittedName>
        <fullName evidence="1">CopG family transcriptional regulator</fullName>
    </submittedName>
</protein>
<dbReference type="EMBL" id="JTJC03000001">
    <property type="protein sequence ID" value="NHC33905.1"/>
    <property type="molecule type" value="Genomic_DNA"/>
</dbReference>
<dbReference type="AlphaFoldDB" id="A0A9X5E229"/>
<dbReference type="Proteomes" id="UP000031532">
    <property type="component" value="Unassembled WGS sequence"/>
</dbReference>
<sequence length="68" mass="8076">MKPISIEQLILTQNRQYTRQKQWITLKVSELEMQALETYCQQAQRSKTNVLRETIRQLPTYSSFSPNS</sequence>